<protein>
    <recommendedName>
        <fullName evidence="12 13">DNA primase</fullName>
        <ecNumber evidence="12">2.7.7.101</ecNumber>
    </recommendedName>
</protein>
<keyword evidence="9" id="KW-0460">Magnesium</keyword>
<evidence type="ECO:0000256" key="13">
    <source>
        <dbReference type="PIRNR" id="PIRNR002811"/>
    </source>
</evidence>
<keyword evidence="10 12" id="KW-0238">DNA-binding</keyword>
<evidence type="ECO:0000256" key="14">
    <source>
        <dbReference type="PIRSR" id="PIRSR002811-1"/>
    </source>
</evidence>
<dbReference type="NCBIfam" id="TIGR01391">
    <property type="entry name" value="dnaG"/>
    <property type="match status" value="1"/>
</dbReference>
<dbReference type="Gene3D" id="3.90.580.10">
    <property type="entry name" value="Zinc finger, CHC2-type domain"/>
    <property type="match status" value="1"/>
</dbReference>
<organism evidence="16 17">
    <name type="scientific">Candidatus Magasanikbacteria bacterium CG10_big_fil_rev_8_21_14_0_10_43_6</name>
    <dbReference type="NCBI Taxonomy" id="1974650"/>
    <lineage>
        <taxon>Bacteria</taxon>
        <taxon>Candidatus Magasanikiibacteriota</taxon>
    </lineage>
</organism>
<dbReference type="CDD" id="cd03364">
    <property type="entry name" value="TOPRIM_DnaG_primases"/>
    <property type="match status" value="1"/>
</dbReference>
<keyword evidence="5 12" id="KW-0235">DNA replication</keyword>
<dbReference type="InterPro" id="IPR013264">
    <property type="entry name" value="DNAG_N"/>
</dbReference>
<comment type="catalytic activity">
    <reaction evidence="12">
        <text>ssDNA + n NTP = ssDNA/pppN(pN)n-1 hybrid + (n-1) diphosphate.</text>
        <dbReference type="EC" id="2.7.7.101"/>
    </reaction>
</comment>
<dbReference type="AlphaFoldDB" id="A0A2M6W0L9"/>
<keyword evidence="6 12" id="KW-0479">Metal-binding</keyword>
<name>A0A2M6W0L9_9BACT</name>
<keyword evidence="3 12" id="KW-0808">Transferase</keyword>
<comment type="caution">
    <text evidence="16">The sequence shown here is derived from an EMBL/GenBank/DDBJ whole genome shotgun (WGS) entry which is preliminary data.</text>
</comment>
<evidence type="ECO:0000256" key="6">
    <source>
        <dbReference type="ARBA" id="ARBA00022723"/>
    </source>
</evidence>
<dbReference type="SMART" id="SM00493">
    <property type="entry name" value="TOPRIM"/>
    <property type="match status" value="1"/>
</dbReference>
<dbReference type="SUPFAM" id="SSF56731">
    <property type="entry name" value="DNA primase core"/>
    <property type="match status" value="1"/>
</dbReference>
<dbReference type="GO" id="GO:1990077">
    <property type="term" value="C:primosome complex"/>
    <property type="evidence" value="ECO:0007669"/>
    <property type="project" value="UniProtKB-KW"/>
</dbReference>
<evidence type="ECO:0000256" key="9">
    <source>
        <dbReference type="ARBA" id="ARBA00022842"/>
    </source>
</evidence>
<evidence type="ECO:0000256" key="7">
    <source>
        <dbReference type="ARBA" id="ARBA00022771"/>
    </source>
</evidence>
<dbReference type="GO" id="GO:0005737">
    <property type="term" value="C:cytoplasm"/>
    <property type="evidence" value="ECO:0007669"/>
    <property type="project" value="TreeGrafter"/>
</dbReference>
<feature type="zinc finger region" description="CHC2-type" evidence="12 14">
    <location>
        <begin position="34"/>
        <end position="58"/>
    </location>
</feature>
<dbReference type="Pfam" id="PF10410">
    <property type="entry name" value="DnaB_bind"/>
    <property type="match status" value="1"/>
</dbReference>
<evidence type="ECO:0000256" key="8">
    <source>
        <dbReference type="ARBA" id="ARBA00022833"/>
    </source>
</evidence>
<dbReference type="InterPro" id="IPR002694">
    <property type="entry name" value="Znf_CHC2"/>
</dbReference>
<dbReference type="FunFam" id="3.90.580.10:FF:000001">
    <property type="entry name" value="DNA primase"/>
    <property type="match status" value="1"/>
</dbReference>
<evidence type="ECO:0000259" key="15">
    <source>
        <dbReference type="PROSITE" id="PS50880"/>
    </source>
</evidence>
<dbReference type="InterPro" id="IPR006171">
    <property type="entry name" value="TOPRIM_dom"/>
</dbReference>
<reference evidence="17" key="1">
    <citation type="submission" date="2017-09" db="EMBL/GenBank/DDBJ databases">
        <title>Depth-based differentiation of microbial function through sediment-hosted aquifers and enrichment of novel symbionts in the deep terrestrial subsurface.</title>
        <authorList>
            <person name="Probst A.J."/>
            <person name="Ladd B."/>
            <person name="Jarett J.K."/>
            <person name="Geller-Mcgrath D.E."/>
            <person name="Sieber C.M.K."/>
            <person name="Emerson J.B."/>
            <person name="Anantharaman K."/>
            <person name="Thomas B.C."/>
            <person name="Malmstrom R."/>
            <person name="Stieglmeier M."/>
            <person name="Klingl A."/>
            <person name="Woyke T."/>
            <person name="Ryan C.M."/>
            <person name="Banfield J.F."/>
        </authorList>
    </citation>
    <scope>NUCLEOTIDE SEQUENCE [LARGE SCALE GENOMIC DNA]</scope>
</reference>
<gene>
    <name evidence="12" type="primary">dnaG</name>
    <name evidence="16" type="ORF">COU33_03915</name>
</gene>
<evidence type="ECO:0000256" key="11">
    <source>
        <dbReference type="ARBA" id="ARBA00023163"/>
    </source>
</evidence>
<evidence type="ECO:0000256" key="4">
    <source>
        <dbReference type="ARBA" id="ARBA00022695"/>
    </source>
</evidence>
<feature type="domain" description="Toprim" evidence="15">
    <location>
        <begin position="257"/>
        <end position="338"/>
    </location>
</feature>
<dbReference type="SUPFAM" id="SSF57783">
    <property type="entry name" value="Zinc beta-ribbon"/>
    <property type="match status" value="1"/>
</dbReference>
<dbReference type="EC" id="2.7.7.101" evidence="12"/>
<dbReference type="PANTHER" id="PTHR30313:SF2">
    <property type="entry name" value="DNA PRIMASE"/>
    <property type="match status" value="1"/>
</dbReference>
<evidence type="ECO:0000256" key="1">
    <source>
        <dbReference type="ARBA" id="ARBA00022478"/>
    </source>
</evidence>
<dbReference type="Gene3D" id="3.40.1360.10">
    <property type="match status" value="1"/>
</dbReference>
<comment type="subunit">
    <text evidence="12">Monomer. Interacts with DnaB.</text>
</comment>
<evidence type="ECO:0000256" key="12">
    <source>
        <dbReference type="HAMAP-Rule" id="MF_00974"/>
    </source>
</evidence>
<dbReference type="HAMAP" id="MF_00974">
    <property type="entry name" value="DNA_primase_DnaG"/>
    <property type="match status" value="1"/>
</dbReference>
<dbReference type="InterPro" id="IPR019475">
    <property type="entry name" value="DNA_primase_DnaB-bd"/>
</dbReference>
<dbReference type="PIRSF" id="PIRSF002811">
    <property type="entry name" value="DnaG"/>
    <property type="match status" value="1"/>
</dbReference>
<dbReference type="FunFam" id="3.40.1360.10:FF:000002">
    <property type="entry name" value="DNA primase"/>
    <property type="match status" value="1"/>
</dbReference>
<dbReference type="SMART" id="SM00400">
    <property type="entry name" value="ZnF_CHCC"/>
    <property type="match status" value="1"/>
</dbReference>
<evidence type="ECO:0000313" key="17">
    <source>
        <dbReference type="Proteomes" id="UP000229362"/>
    </source>
</evidence>
<comment type="cofactor">
    <cofactor evidence="12 13 14">
        <name>Zn(2+)</name>
        <dbReference type="ChEBI" id="CHEBI:29105"/>
    </cofactor>
    <text evidence="12 13 14">Binds 1 zinc ion per monomer.</text>
</comment>
<dbReference type="Pfam" id="PF13155">
    <property type="entry name" value="Toprim_2"/>
    <property type="match status" value="1"/>
</dbReference>
<comment type="similarity">
    <text evidence="12 13">Belongs to the DnaG primase family.</text>
</comment>
<comment type="domain">
    <text evidence="12">Contains an N-terminal zinc-binding domain, a central core domain that contains the primase activity, and a C-terminal DnaB-binding domain.</text>
</comment>
<dbReference type="InterPro" id="IPR006295">
    <property type="entry name" value="DNA_primase_DnaG"/>
</dbReference>
<keyword evidence="4 12" id="KW-0548">Nucleotidyltransferase</keyword>
<accession>A0A2M6W0L9</accession>
<evidence type="ECO:0000256" key="10">
    <source>
        <dbReference type="ARBA" id="ARBA00023125"/>
    </source>
</evidence>
<dbReference type="GO" id="GO:0000428">
    <property type="term" value="C:DNA-directed RNA polymerase complex"/>
    <property type="evidence" value="ECO:0007669"/>
    <property type="project" value="UniProtKB-KW"/>
</dbReference>
<evidence type="ECO:0000256" key="2">
    <source>
        <dbReference type="ARBA" id="ARBA00022515"/>
    </source>
</evidence>
<proteinExistence type="inferred from homology"/>
<keyword evidence="2 12" id="KW-0639">Primosome</keyword>
<dbReference type="InterPro" id="IPR036977">
    <property type="entry name" value="DNA_primase_Znf_CHC2"/>
</dbReference>
<dbReference type="Pfam" id="PF08275">
    <property type="entry name" value="DNAG_N"/>
    <property type="match status" value="1"/>
</dbReference>
<dbReference type="InterPro" id="IPR037068">
    <property type="entry name" value="DNA_primase_core_N_sf"/>
</dbReference>
<dbReference type="GO" id="GO:0003899">
    <property type="term" value="F:DNA-directed RNA polymerase activity"/>
    <property type="evidence" value="ECO:0007669"/>
    <property type="project" value="UniProtKB-UniRule"/>
</dbReference>
<dbReference type="PANTHER" id="PTHR30313">
    <property type="entry name" value="DNA PRIMASE"/>
    <property type="match status" value="1"/>
</dbReference>
<dbReference type="EMBL" id="PFBZ01000167">
    <property type="protein sequence ID" value="PIT86308.1"/>
    <property type="molecule type" value="Genomic_DNA"/>
</dbReference>
<dbReference type="PROSITE" id="PS50880">
    <property type="entry name" value="TOPRIM"/>
    <property type="match status" value="1"/>
</dbReference>
<dbReference type="GO" id="GO:0006269">
    <property type="term" value="P:DNA replication, synthesis of primer"/>
    <property type="evidence" value="ECO:0007669"/>
    <property type="project" value="UniProtKB-UniRule"/>
</dbReference>
<dbReference type="Gene3D" id="3.90.980.10">
    <property type="entry name" value="DNA primase, catalytic core, N-terminal domain"/>
    <property type="match status" value="1"/>
</dbReference>
<evidence type="ECO:0000256" key="3">
    <source>
        <dbReference type="ARBA" id="ARBA00022679"/>
    </source>
</evidence>
<comment type="function">
    <text evidence="12 13">RNA polymerase that catalyzes the synthesis of short RNA molecules used as primers for DNA polymerase during DNA replication.</text>
</comment>
<dbReference type="GO" id="GO:0003677">
    <property type="term" value="F:DNA binding"/>
    <property type="evidence" value="ECO:0007669"/>
    <property type="project" value="UniProtKB-KW"/>
</dbReference>
<dbReference type="GO" id="GO:0008270">
    <property type="term" value="F:zinc ion binding"/>
    <property type="evidence" value="ECO:0007669"/>
    <property type="project" value="UniProtKB-UniRule"/>
</dbReference>
<evidence type="ECO:0000256" key="5">
    <source>
        <dbReference type="ARBA" id="ARBA00022705"/>
    </source>
</evidence>
<dbReference type="InterPro" id="IPR016136">
    <property type="entry name" value="DNA_helicase_N/primase_C"/>
</dbReference>
<keyword evidence="1 12" id="KW-0240">DNA-directed RNA polymerase</keyword>
<dbReference type="InterPro" id="IPR030846">
    <property type="entry name" value="DnaG_bac"/>
</dbReference>
<dbReference type="Proteomes" id="UP000229362">
    <property type="component" value="Unassembled WGS sequence"/>
</dbReference>
<keyword evidence="8 12" id="KW-0862">Zinc</keyword>
<dbReference type="InterPro" id="IPR034151">
    <property type="entry name" value="TOPRIM_DnaG_bac"/>
</dbReference>
<keyword evidence="7 12" id="KW-0863">Zinc-finger</keyword>
<keyword evidence="11 12" id="KW-0804">Transcription</keyword>
<sequence>MSDTEQIKSKIDIVDFIGEYVQLKAAGINHKGLCPFHSEKSPSFMASRERSSWHCFGCNKGGDVFTFLQEIEGMEFVEALKYLADKAGVELTFKQSEVHSSQRNRLRDINTDAARFFHNFLMRMDASKDARAYLHDRGLTDETIEAWQIGFVPDQWELLTKYLLKKNHSIDDLVASGLTIKRDGAQAGRGFYDRFRGRIMFPIRDVHGYTVGFTGRVLVETEKSGGKYVNTPQTIIFDKSRVLFGLSQAKQEIKKQNLAVLVEGQMDVIACHQAGMTNVVASSGTALTEEQIHILKRYAKHMNMAFDADEAGQKAAKRGIDIALEQGMNIKVIQIPDGAGKDPDDCIRQDPAVWFAAVQNAQDVMQWYVKKAFAGKDTSDPKDKQAISDELLPEIARIPYAIEQDHWLRGVAGRIGVDVSLLRQDMTRLAKEAQKKVPQKSLGATRGGTMSVTSAPLPVAETRAHIFMKRFLMLFFSHPSKDLFDTMSGTIWSSFGPRYQALYESIQNSYTTTNSFHIDMLLGSQEPDMTQWVNMLLLEADEEFSAISERELEHETALLVEEITKEWKKNRRVALQQQLEEAEAAGDTERVQDILKQFQ</sequence>
<dbReference type="Gene3D" id="1.10.860.10">
    <property type="entry name" value="DNAb Helicase, Chain A"/>
    <property type="match status" value="1"/>
</dbReference>
<dbReference type="Pfam" id="PF01807">
    <property type="entry name" value="Zn_ribbon_DnaG"/>
    <property type="match status" value="1"/>
</dbReference>
<evidence type="ECO:0000313" key="16">
    <source>
        <dbReference type="EMBL" id="PIT86308.1"/>
    </source>
</evidence>
<dbReference type="InterPro" id="IPR050219">
    <property type="entry name" value="DnaG_primase"/>
</dbReference>